<dbReference type="SUPFAM" id="SSF53067">
    <property type="entry name" value="Actin-like ATPase domain"/>
    <property type="match status" value="2"/>
</dbReference>
<gene>
    <name evidence="5" type="ORF">ABRQ22_10050</name>
</gene>
<evidence type="ECO:0000256" key="3">
    <source>
        <dbReference type="ARBA" id="ARBA00023186"/>
    </source>
</evidence>
<sequence length="609" mass="66215">MTTVGFDFGTTNSLVSVVVTADGTDRVVDVVADDGLPYPSVVRYEGEEMLVGRQARELLDDQSVGVHGNVVRSPKFLLGRRAVEVGGIERDPIDIVADVVRFVRQEALHSSHRGALDGAERAVVTIPVTMNGPRRAALREAFGRAGVTVEQFVHEPLAALYGYLREQDDPAATLRELRGRYVLVVDWGGGTLDLTLCRVDEHQIVQLRNGGTDEIGGDRFDRAILDEVVARTMLREGLGADDDPPSAARPSLLSRVEHAKIALSERNEVSIFAPRTFPASGKSLHYRLSREELDLITKPLVDHGVRLVESLLESVGVVPAEIPLCLVVGGMAAMPVIRGRLYELFGPARVVVPSSAGTLISRGSAWIAHDGQRLTLAKRVELEMARGSRMTILRAGTPMPTAGEELHRDESLYCSDPTNGTAKLPIVQMVALTDHPQASDPRSTLGVLSVGVDRTAPPLVERLTIDVIVDDDLVLTATASSHGTPHSSADHTVERFHDLEFGIGFPGLGEATAQSALASGRNRRRRAKGLVLNANVVDRRDQSAIPGDVLYRHRRGAFDRLAFPQDRATEEQLIEHLYYQPCAVCRRPWGDPGCRCGGEVTSRSGTTRR</sequence>
<dbReference type="InterPro" id="IPR043129">
    <property type="entry name" value="ATPase_NBD"/>
</dbReference>
<keyword evidence="1 4" id="KW-0547">Nucleotide-binding</keyword>
<evidence type="ECO:0000256" key="2">
    <source>
        <dbReference type="ARBA" id="ARBA00022840"/>
    </source>
</evidence>
<dbReference type="Gene3D" id="3.30.420.40">
    <property type="match status" value="2"/>
</dbReference>
<keyword evidence="3" id="KW-0143">Chaperone</keyword>
<comment type="similarity">
    <text evidence="4">Belongs to the heat shock protein 70 family.</text>
</comment>
<dbReference type="PANTHER" id="PTHR19375">
    <property type="entry name" value="HEAT SHOCK PROTEIN 70KDA"/>
    <property type="match status" value="1"/>
</dbReference>
<dbReference type="AlphaFoldDB" id="A0AAU8G8Q1"/>
<dbReference type="RefSeq" id="WP_353709412.1">
    <property type="nucleotide sequence ID" value="NZ_CP159290.1"/>
</dbReference>
<dbReference type="GO" id="GO:0005524">
    <property type="term" value="F:ATP binding"/>
    <property type="evidence" value="ECO:0007669"/>
    <property type="project" value="UniProtKB-KW"/>
</dbReference>
<dbReference type="PRINTS" id="PR00301">
    <property type="entry name" value="HEATSHOCK70"/>
</dbReference>
<dbReference type="GO" id="GO:0140662">
    <property type="term" value="F:ATP-dependent protein folding chaperone"/>
    <property type="evidence" value="ECO:0007669"/>
    <property type="project" value="InterPro"/>
</dbReference>
<organism evidence="5">
    <name type="scientific">Cellulosimicrobium sp. ES-005</name>
    <dbReference type="NCBI Taxonomy" id="3163031"/>
    <lineage>
        <taxon>Bacteria</taxon>
        <taxon>Bacillati</taxon>
        <taxon>Actinomycetota</taxon>
        <taxon>Actinomycetes</taxon>
        <taxon>Micrococcales</taxon>
        <taxon>Promicromonosporaceae</taxon>
        <taxon>Cellulosimicrobium</taxon>
    </lineage>
</organism>
<dbReference type="Gene3D" id="3.90.640.10">
    <property type="entry name" value="Actin, Chain A, domain 4"/>
    <property type="match status" value="1"/>
</dbReference>
<dbReference type="InterPro" id="IPR013126">
    <property type="entry name" value="Hsp_70_fam"/>
</dbReference>
<dbReference type="EMBL" id="CP159290">
    <property type="protein sequence ID" value="XCH31988.1"/>
    <property type="molecule type" value="Genomic_DNA"/>
</dbReference>
<evidence type="ECO:0000256" key="1">
    <source>
        <dbReference type="ARBA" id="ARBA00022741"/>
    </source>
</evidence>
<protein>
    <submittedName>
        <fullName evidence="5">Hsp70 family protein</fullName>
    </submittedName>
</protein>
<evidence type="ECO:0000313" key="5">
    <source>
        <dbReference type="EMBL" id="XCH31988.1"/>
    </source>
</evidence>
<keyword evidence="2 4" id="KW-0067">ATP-binding</keyword>
<proteinExistence type="inferred from homology"/>
<name>A0AAU8G8Q1_9MICO</name>
<dbReference type="Pfam" id="PF00012">
    <property type="entry name" value="HSP70"/>
    <property type="match status" value="2"/>
</dbReference>
<accession>A0AAU8G8Q1</accession>
<evidence type="ECO:0000256" key="4">
    <source>
        <dbReference type="RuleBase" id="RU003322"/>
    </source>
</evidence>
<reference evidence="5" key="1">
    <citation type="submission" date="2024-06" db="EMBL/GenBank/DDBJ databases">
        <title>Complete genome sequence of the cellulolytic actinobacterium, Cellulosimicrobium ES-005.</title>
        <authorList>
            <person name="Matthews C.T."/>
            <person name="Underwood K.D."/>
            <person name="Ghanchi K.M."/>
            <person name="Fields S.D."/>
            <person name="Gardner S.G."/>
        </authorList>
    </citation>
    <scope>NUCLEOTIDE SEQUENCE</scope>
    <source>
        <strain evidence="5">ES-005</strain>
    </source>
</reference>